<dbReference type="InterPro" id="IPR039426">
    <property type="entry name" value="TonB-dep_rcpt-like"/>
</dbReference>
<feature type="domain" description="TonB-dependent receptor-like beta-barrel" evidence="14">
    <location>
        <begin position="233"/>
        <end position="722"/>
    </location>
</feature>
<evidence type="ECO:0000313" key="17">
    <source>
        <dbReference type="Proteomes" id="UP000781710"/>
    </source>
</evidence>
<sequence>MNLRHSPLTAALLLAIATPVLAAPAGEAPADASSQAKQLDTVEVHGERVRKASSPKYTEELVDTPQTITVVTSEVMAQQNLLGLRDVLSTLPGITFGAGEGGGGYGDSINLRGFNATTDITVDGVRDSAQYTRTDNFNLESIELVNGANSAMSGAGSVGGNINLVSKTAREGNFSTFTLGAGTDSFGRATVDSNHDFGTGQALRVNAMVHRNDVADRDVEEYKRWGIAPSFAIGLGSDTRFTLSYLHQHDENIPEYGLPYFAAYGGLLPGISRNAYFGYRNMDRQEIDVDMLTGVFEHDFNDRTSLRSLARYQKVDQHTLVNPTQGAWCLDSGINPSTGAACTGTMLPGTYQPSGPRGTTRDTTNGLALSQTDLTARFTTGSVEHALVAGFSFMHETYELDNGNTQRNADGTAPAYPVMDIHNPDNVYAGPLNYIRTGHTDGTLDNQAIYAFDTLKFNPKWELALGARYEHNEGDTRTLTYATPAAGGAITVGPTFRNEEDLFSYRAGLLFKPADNGSVYLSYANSKTPSKASVNGACTAQTCEVDPETAVNIELGTKWNLLDERLAVTAALFRNERQNYKVADPNNPDNPSGMQQLDGKARVDGIALGVAGNITRAWSIFANYTYLDSEVLQSVSDRVLEDTGIDAQAGNPLPNTPEHSASAWTTYALQGWTFGYGVTYQGDFYTASTANAPRVKSYTMHRAMAGYQFNARFGLQLNIDNLFDKQYFTRVRNNGWATPGAARSAVLTATFKF</sequence>
<feature type="chain" id="PRO_5046579374" evidence="13">
    <location>
        <begin position="23"/>
        <end position="753"/>
    </location>
</feature>
<dbReference type="PROSITE" id="PS52016">
    <property type="entry name" value="TONB_DEPENDENT_REC_3"/>
    <property type="match status" value="1"/>
</dbReference>
<keyword evidence="9 10" id="KW-0998">Cell outer membrane</keyword>
<dbReference type="RefSeq" id="WP_162338399.1">
    <property type="nucleotide sequence ID" value="NZ_JBHSRQ010000031.1"/>
</dbReference>
<evidence type="ECO:0000259" key="14">
    <source>
        <dbReference type="Pfam" id="PF00593"/>
    </source>
</evidence>
<dbReference type="PANTHER" id="PTHR32552:SF83">
    <property type="entry name" value="BLR3904 PROTEIN"/>
    <property type="match status" value="1"/>
</dbReference>
<evidence type="ECO:0000256" key="13">
    <source>
        <dbReference type="SAM" id="SignalP"/>
    </source>
</evidence>
<feature type="signal peptide" evidence="13">
    <location>
        <begin position="1"/>
        <end position="22"/>
    </location>
</feature>
<evidence type="ECO:0000256" key="5">
    <source>
        <dbReference type="ARBA" id="ARBA00022692"/>
    </source>
</evidence>
<evidence type="ECO:0000256" key="8">
    <source>
        <dbReference type="ARBA" id="ARBA00023170"/>
    </source>
</evidence>
<organism evidence="16 17">
    <name type="scientific">Pseudoxanthomonas japonensis</name>
    <dbReference type="NCBI Taxonomy" id="69284"/>
    <lineage>
        <taxon>Bacteria</taxon>
        <taxon>Pseudomonadati</taxon>
        <taxon>Pseudomonadota</taxon>
        <taxon>Gammaproteobacteria</taxon>
        <taxon>Lysobacterales</taxon>
        <taxon>Lysobacteraceae</taxon>
        <taxon>Pseudoxanthomonas</taxon>
    </lineage>
</organism>
<keyword evidence="17" id="KW-1185">Reference proteome</keyword>
<keyword evidence="3 10" id="KW-0813">Transport</keyword>
<evidence type="ECO:0000256" key="11">
    <source>
        <dbReference type="RuleBase" id="RU003357"/>
    </source>
</evidence>
<evidence type="ECO:0000256" key="3">
    <source>
        <dbReference type="ARBA" id="ARBA00022448"/>
    </source>
</evidence>
<dbReference type="NCBIfam" id="TIGR01783">
    <property type="entry name" value="TonB-siderophor"/>
    <property type="match status" value="1"/>
</dbReference>
<dbReference type="Pfam" id="PF07715">
    <property type="entry name" value="Plug"/>
    <property type="match status" value="1"/>
</dbReference>
<keyword evidence="6 11" id="KW-0798">TonB box</keyword>
<dbReference type="Pfam" id="PF00593">
    <property type="entry name" value="TonB_dep_Rec_b-barrel"/>
    <property type="match status" value="1"/>
</dbReference>
<gene>
    <name evidence="16" type="ORF">CSC78_13560</name>
</gene>
<dbReference type="InterPro" id="IPR000531">
    <property type="entry name" value="Beta-barrel_TonB"/>
</dbReference>
<keyword evidence="13" id="KW-0732">Signal</keyword>
<dbReference type="InterPro" id="IPR037066">
    <property type="entry name" value="Plug_dom_sf"/>
</dbReference>
<dbReference type="Gene3D" id="2.40.170.20">
    <property type="entry name" value="TonB-dependent receptor, beta-barrel domain"/>
    <property type="match status" value="1"/>
</dbReference>
<evidence type="ECO:0000256" key="4">
    <source>
        <dbReference type="ARBA" id="ARBA00022452"/>
    </source>
</evidence>
<dbReference type="Gene3D" id="2.170.130.10">
    <property type="entry name" value="TonB-dependent receptor, plug domain"/>
    <property type="match status" value="1"/>
</dbReference>
<proteinExistence type="inferred from homology"/>
<evidence type="ECO:0000256" key="2">
    <source>
        <dbReference type="ARBA" id="ARBA00009810"/>
    </source>
</evidence>
<keyword evidence="8 16" id="KW-0675">Receptor</keyword>
<dbReference type="EMBL" id="PDWW01000020">
    <property type="protein sequence ID" value="KAF1724143.1"/>
    <property type="molecule type" value="Genomic_DNA"/>
</dbReference>
<keyword evidence="4 10" id="KW-1134">Transmembrane beta strand</keyword>
<comment type="caution">
    <text evidence="16">The sequence shown here is derived from an EMBL/GenBank/DDBJ whole genome shotgun (WGS) entry which is preliminary data.</text>
</comment>
<evidence type="ECO:0000256" key="7">
    <source>
        <dbReference type="ARBA" id="ARBA00023136"/>
    </source>
</evidence>
<feature type="region of interest" description="Disordered" evidence="12">
    <location>
        <begin position="29"/>
        <end position="55"/>
    </location>
</feature>
<reference evidence="16 17" key="1">
    <citation type="submission" date="2017-10" db="EMBL/GenBank/DDBJ databases">
        <title>Whole genome sequencing of members of genus Pseudoxanthomonas.</title>
        <authorList>
            <person name="Kumar S."/>
            <person name="Bansal K."/>
            <person name="Kaur A."/>
            <person name="Patil P."/>
            <person name="Sharma S."/>
            <person name="Patil P.B."/>
        </authorList>
    </citation>
    <scope>NUCLEOTIDE SEQUENCE [LARGE SCALE GENOMIC DNA]</scope>
    <source>
        <strain evidence="16 17">DSM 17109</strain>
    </source>
</reference>
<evidence type="ECO:0000256" key="6">
    <source>
        <dbReference type="ARBA" id="ARBA00023077"/>
    </source>
</evidence>
<name>A0ABQ6ZF66_9GAMM</name>
<evidence type="ECO:0000259" key="15">
    <source>
        <dbReference type="Pfam" id="PF07715"/>
    </source>
</evidence>
<keyword evidence="5 10" id="KW-0812">Transmembrane</keyword>
<protein>
    <submittedName>
        <fullName evidence="16">TonB-dependent siderophore receptor</fullName>
    </submittedName>
</protein>
<dbReference type="InterPro" id="IPR012910">
    <property type="entry name" value="Plug_dom"/>
</dbReference>
<evidence type="ECO:0000313" key="16">
    <source>
        <dbReference type="EMBL" id="KAF1724143.1"/>
    </source>
</evidence>
<dbReference type="Proteomes" id="UP000781710">
    <property type="component" value="Unassembled WGS sequence"/>
</dbReference>
<evidence type="ECO:0000256" key="12">
    <source>
        <dbReference type="SAM" id="MobiDB-lite"/>
    </source>
</evidence>
<dbReference type="InterPro" id="IPR036942">
    <property type="entry name" value="Beta-barrel_TonB_sf"/>
</dbReference>
<dbReference type="PANTHER" id="PTHR32552">
    <property type="entry name" value="FERRICHROME IRON RECEPTOR-RELATED"/>
    <property type="match status" value="1"/>
</dbReference>
<comment type="similarity">
    <text evidence="2 10 11">Belongs to the TonB-dependent receptor family.</text>
</comment>
<evidence type="ECO:0000256" key="9">
    <source>
        <dbReference type="ARBA" id="ARBA00023237"/>
    </source>
</evidence>
<comment type="subcellular location">
    <subcellularLocation>
        <location evidence="1 10">Cell outer membrane</location>
        <topology evidence="1 10">Multi-pass membrane protein</topology>
    </subcellularLocation>
</comment>
<feature type="compositionally biased region" description="Basic and acidic residues" evidence="12">
    <location>
        <begin position="40"/>
        <end position="50"/>
    </location>
</feature>
<accession>A0ABQ6ZF66</accession>
<dbReference type="SUPFAM" id="SSF56935">
    <property type="entry name" value="Porins"/>
    <property type="match status" value="1"/>
</dbReference>
<evidence type="ECO:0000256" key="1">
    <source>
        <dbReference type="ARBA" id="ARBA00004571"/>
    </source>
</evidence>
<dbReference type="CDD" id="cd01347">
    <property type="entry name" value="ligand_gated_channel"/>
    <property type="match status" value="1"/>
</dbReference>
<evidence type="ECO:0000256" key="10">
    <source>
        <dbReference type="PROSITE-ProRule" id="PRU01360"/>
    </source>
</evidence>
<keyword evidence="7 10" id="KW-0472">Membrane</keyword>
<dbReference type="InterPro" id="IPR010105">
    <property type="entry name" value="TonB_sidphr_rcpt"/>
</dbReference>
<feature type="domain" description="TonB-dependent receptor plug" evidence="15">
    <location>
        <begin position="61"/>
        <end position="160"/>
    </location>
</feature>